<sequence length="277" mass="32597">MSKQSPLWDKPFVQYFLFILISIIYFYIICHFFNIDYAKLKALDPNSLGDFLAGTFAPLGFILLILGYLQNTRALKMQGDELKISNESFRKQCEELKNSVEQQKALALTTEQELEHLKKQSEIELDIMLTNAQPFFHFTLSDAVKHDVNQGSETLISPNDKFYKNFEYLLFEIGFTNSRTIARELELKIECDFEVRRTERYSIIDEELKAIMFTIKNKIDEPNYLADCKISLTFSYFDNLDLLQEQKFTLILKQKDEPHLVAVNIRREPRNFLRILK</sequence>
<evidence type="ECO:0000256" key="2">
    <source>
        <dbReference type="SAM" id="Phobius"/>
    </source>
</evidence>
<organism evidence="3 4">
    <name type="scientific">Acinetobacter gerneri DSM 14967 = CIP 107464 = MTCC 9824</name>
    <dbReference type="NCBI Taxonomy" id="1120926"/>
    <lineage>
        <taxon>Bacteria</taxon>
        <taxon>Pseudomonadati</taxon>
        <taxon>Pseudomonadota</taxon>
        <taxon>Gammaproteobacteria</taxon>
        <taxon>Moraxellales</taxon>
        <taxon>Moraxellaceae</taxon>
        <taxon>Acinetobacter</taxon>
    </lineage>
</organism>
<gene>
    <name evidence="3" type="ORF">F960_01937</name>
</gene>
<evidence type="ECO:0000313" key="4">
    <source>
        <dbReference type="Proteomes" id="UP000013117"/>
    </source>
</evidence>
<dbReference type="Proteomes" id="UP000013117">
    <property type="component" value="Unassembled WGS sequence"/>
</dbReference>
<name>N8YBA0_9GAMM</name>
<keyword evidence="2" id="KW-1133">Transmembrane helix</keyword>
<feature type="transmembrane region" description="Helical" evidence="2">
    <location>
        <begin position="47"/>
        <end position="69"/>
    </location>
</feature>
<feature type="transmembrane region" description="Helical" evidence="2">
    <location>
        <begin position="12"/>
        <end position="35"/>
    </location>
</feature>
<dbReference type="EMBL" id="APPN01000063">
    <property type="protein sequence ID" value="ENV33931.1"/>
    <property type="molecule type" value="Genomic_DNA"/>
</dbReference>
<protein>
    <submittedName>
        <fullName evidence="3">Uncharacterized protein</fullName>
    </submittedName>
</protein>
<comment type="caution">
    <text evidence="3">The sequence shown here is derived from an EMBL/GenBank/DDBJ whole genome shotgun (WGS) entry which is preliminary data.</text>
</comment>
<dbReference type="RefSeq" id="WP_004862004.1">
    <property type="nucleotide sequence ID" value="NZ_ASYY01000058.1"/>
</dbReference>
<dbReference type="OrthoDB" id="7408523at2"/>
<feature type="coiled-coil region" evidence="1">
    <location>
        <begin position="86"/>
        <end position="120"/>
    </location>
</feature>
<keyword evidence="2" id="KW-0472">Membrane</keyword>
<evidence type="ECO:0000313" key="3">
    <source>
        <dbReference type="EMBL" id="ENV33931.1"/>
    </source>
</evidence>
<reference evidence="3 4" key="1">
    <citation type="submission" date="2013-02" db="EMBL/GenBank/DDBJ databases">
        <title>The Genome Sequence of Acinetobacter gerneri CIP 107464.</title>
        <authorList>
            <consortium name="The Broad Institute Genome Sequencing Platform"/>
            <consortium name="The Broad Institute Genome Sequencing Center for Infectious Disease"/>
            <person name="Cerqueira G."/>
            <person name="Feldgarden M."/>
            <person name="Courvalin P."/>
            <person name="Perichon B."/>
            <person name="Grillot-Courvalin C."/>
            <person name="Clermont D."/>
            <person name="Rocha E."/>
            <person name="Yoon E.-J."/>
            <person name="Nemec A."/>
            <person name="Walker B."/>
            <person name="Young S.K."/>
            <person name="Zeng Q."/>
            <person name="Gargeya S."/>
            <person name="Fitzgerald M."/>
            <person name="Haas B."/>
            <person name="Abouelleil A."/>
            <person name="Alvarado L."/>
            <person name="Arachchi H.M."/>
            <person name="Berlin A.M."/>
            <person name="Chapman S.B."/>
            <person name="Dewar J."/>
            <person name="Goldberg J."/>
            <person name="Griggs A."/>
            <person name="Gujja S."/>
            <person name="Hansen M."/>
            <person name="Howarth C."/>
            <person name="Imamovic A."/>
            <person name="Larimer J."/>
            <person name="McCowan C."/>
            <person name="Murphy C."/>
            <person name="Neiman D."/>
            <person name="Pearson M."/>
            <person name="Priest M."/>
            <person name="Roberts A."/>
            <person name="Saif S."/>
            <person name="Shea T."/>
            <person name="Sisk P."/>
            <person name="Sykes S."/>
            <person name="Wortman J."/>
            <person name="Nusbaum C."/>
            <person name="Birren B."/>
        </authorList>
    </citation>
    <scope>NUCLEOTIDE SEQUENCE [LARGE SCALE GENOMIC DNA]</scope>
    <source>
        <strain evidence="3 4">CIP 107464</strain>
    </source>
</reference>
<dbReference type="HOGENOM" id="CLU_089870_0_0_6"/>
<dbReference type="GeneID" id="84211822"/>
<accession>N8YBA0</accession>
<dbReference type="PATRIC" id="fig|1120926.3.peg.1866"/>
<evidence type="ECO:0000256" key="1">
    <source>
        <dbReference type="SAM" id="Coils"/>
    </source>
</evidence>
<keyword evidence="2" id="KW-0812">Transmembrane</keyword>
<keyword evidence="1" id="KW-0175">Coiled coil</keyword>
<proteinExistence type="predicted"/>
<keyword evidence="4" id="KW-1185">Reference proteome</keyword>
<dbReference type="AlphaFoldDB" id="N8YBA0"/>